<dbReference type="InterPro" id="IPR000843">
    <property type="entry name" value="HTH_LacI"/>
</dbReference>
<dbReference type="InterPro" id="IPR046335">
    <property type="entry name" value="LacI/GalR-like_sensor"/>
</dbReference>
<keyword evidence="6" id="KW-1185">Reference proteome</keyword>
<dbReference type="RefSeq" id="WP_328662903.1">
    <property type="nucleotide sequence ID" value="NZ_CP108014.1"/>
</dbReference>
<keyword evidence="3" id="KW-0804">Transcription</keyword>
<dbReference type="InterPro" id="IPR028082">
    <property type="entry name" value="Peripla_BP_I"/>
</dbReference>
<dbReference type="Gene3D" id="3.40.50.2300">
    <property type="match status" value="2"/>
</dbReference>
<dbReference type="EMBL" id="CP109527">
    <property type="protein sequence ID" value="WTY34132.1"/>
    <property type="molecule type" value="Genomic_DNA"/>
</dbReference>
<name>A0ABZ1N2F4_9NOCA</name>
<evidence type="ECO:0000256" key="2">
    <source>
        <dbReference type="ARBA" id="ARBA00023125"/>
    </source>
</evidence>
<proteinExistence type="predicted"/>
<keyword evidence="1" id="KW-0805">Transcription regulation</keyword>
<dbReference type="CDD" id="cd01392">
    <property type="entry name" value="HTH_LacI"/>
    <property type="match status" value="1"/>
</dbReference>
<protein>
    <submittedName>
        <fullName evidence="5">LacI family transcriptional regulator</fullName>
    </submittedName>
</protein>
<sequence length="335" mass="34943">MAAPAPDRDATNVGKSARPTHADVARLANVSTATVSYVLNNSAGKRISARTREAVYRAAGQLGYRTNVAARNLARGGSGVVLSVLPRVAVGDMPIQAGSLMATALAQHGLLQVQIFETEDHERVIDAIDNLDPIAVVSLFPLSSDARGKVQAAKVPLIEIGLLPALGDPLLTVGALRVDHLVSRGHRRIAFGRTDVAKWRALGDYWLQGIVDAARAHDLPPITVDEVTASSAAEVVTGWVRDGVTAVCAQSDEIAGLVLHGLREAGLRCPHDLAVIGIDANPMGALCDPPLTTVEYNPAAVADAAIAAVLTELGYPAPPAPQPTDVAHLIVRAST</sequence>
<dbReference type="PANTHER" id="PTHR30146">
    <property type="entry name" value="LACI-RELATED TRANSCRIPTIONAL REPRESSOR"/>
    <property type="match status" value="1"/>
</dbReference>
<feature type="domain" description="HTH lacI-type" evidence="4">
    <location>
        <begin position="19"/>
        <end position="75"/>
    </location>
</feature>
<evidence type="ECO:0000256" key="3">
    <source>
        <dbReference type="ARBA" id="ARBA00023163"/>
    </source>
</evidence>
<dbReference type="PROSITE" id="PS50932">
    <property type="entry name" value="HTH_LACI_2"/>
    <property type="match status" value="1"/>
</dbReference>
<dbReference type="SUPFAM" id="SSF53822">
    <property type="entry name" value="Periplasmic binding protein-like I"/>
    <property type="match status" value="1"/>
</dbReference>
<dbReference type="Pfam" id="PF13377">
    <property type="entry name" value="Peripla_BP_3"/>
    <property type="match status" value="1"/>
</dbReference>
<evidence type="ECO:0000313" key="6">
    <source>
        <dbReference type="Proteomes" id="UP001621418"/>
    </source>
</evidence>
<dbReference type="PANTHER" id="PTHR30146:SF109">
    <property type="entry name" value="HTH-TYPE TRANSCRIPTIONAL REGULATOR GALS"/>
    <property type="match status" value="1"/>
</dbReference>
<evidence type="ECO:0000259" key="4">
    <source>
        <dbReference type="PROSITE" id="PS50932"/>
    </source>
</evidence>
<keyword evidence="2" id="KW-0238">DNA-binding</keyword>
<organism evidence="5 6">
    <name type="scientific">Nocardia salmonicida</name>
    <dbReference type="NCBI Taxonomy" id="53431"/>
    <lineage>
        <taxon>Bacteria</taxon>
        <taxon>Bacillati</taxon>
        <taxon>Actinomycetota</taxon>
        <taxon>Actinomycetes</taxon>
        <taxon>Mycobacteriales</taxon>
        <taxon>Nocardiaceae</taxon>
        <taxon>Nocardia</taxon>
    </lineage>
</organism>
<dbReference type="CDD" id="cd06267">
    <property type="entry name" value="PBP1_LacI_sugar_binding-like"/>
    <property type="match status" value="1"/>
</dbReference>
<accession>A0ABZ1N2F4</accession>
<dbReference type="Proteomes" id="UP001621418">
    <property type="component" value="Chromosome"/>
</dbReference>
<reference evidence="5 6" key="1">
    <citation type="submission" date="2022-10" db="EMBL/GenBank/DDBJ databases">
        <title>The complete genomes of actinobacterial strains from the NBC collection.</title>
        <authorList>
            <person name="Joergensen T.S."/>
            <person name="Alvarez Arevalo M."/>
            <person name="Sterndorff E.B."/>
            <person name="Faurdal D."/>
            <person name="Vuksanovic O."/>
            <person name="Mourched A.-S."/>
            <person name="Charusanti P."/>
            <person name="Shaw S."/>
            <person name="Blin K."/>
            <person name="Weber T."/>
        </authorList>
    </citation>
    <scope>NUCLEOTIDE SEQUENCE [LARGE SCALE GENOMIC DNA]</scope>
    <source>
        <strain evidence="5 6">NBC_01413</strain>
    </source>
</reference>
<dbReference type="SUPFAM" id="SSF47413">
    <property type="entry name" value="lambda repressor-like DNA-binding domains"/>
    <property type="match status" value="1"/>
</dbReference>
<gene>
    <name evidence="5" type="ORF">OG308_22710</name>
</gene>
<evidence type="ECO:0000256" key="1">
    <source>
        <dbReference type="ARBA" id="ARBA00023015"/>
    </source>
</evidence>
<evidence type="ECO:0000313" key="5">
    <source>
        <dbReference type="EMBL" id="WTY34132.1"/>
    </source>
</evidence>
<dbReference type="InterPro" id="IPR010982">
    <property type="entry name" value="Lambda_DNA-bd_dom_sf"/>
</dbReference>
<dbReference type="Pfam" id="PF00356">
    <property type="entry name" value="LacI"/>
    <property type="match status" value="1"/>
</dbReference>
<dbReference type="Gene3D" id="1.10.260.40">
    <property type="entry name" value="lambda repressor-like DNA-binding domains"/>
    <property type="match status" value="1"/>
</dbReference>
<dbReference type="SMART" id="SM00354">
    <property type="entry name" value="HTH_LACI"/>
    <property type="match status" value="1"/>
</dbReference>
<dbReference type="GeneID" id="91376977"/>